<protein>
    <submittedName>
        <fullName evidence="1">Uncharacterized protein</fullName>
    </submittedName>
</protein>
<dbReference type="Proteomes" id="UP000325030">
    <property type="component" value="Chromosome"/>
</dbReference>
<gene>
    <name evidence="1" type="ORF">IC007_2556</name>
</gene>
<evidence type="ECO:0000313" key="2">
    <source>
        <dbReference type="Proteomes" id="UP000325030"/>
    </source>
</evidence>
<dbReference type="EMBL" id="AP018930">
    <property type="protein sequence ID" value="BBG28001.1"/>
    <property type="molecule type" value="Genomic_DNA"/>
</dbReference>
<reference evidence="2" key="1">
    <citation type="submission" date="2018-09" db="EMBL/GenBank/DDBJ databases">
        <title>Complete Genome Sequencing of Sulfolobus sp. JCM 16834.</title>
        <authorList>
            <person name="Kato S."/>
            <person name="Itoh T."/>
            <person name="Ohkuma M."/>
        </authorList>
    </citation>
    <scope>NUCLEOTIDE SEQUENCE [LARGE SCALE GENOMIC DNA]</scope>
    <source>
        <strain evidence="2">IC-007</strain>
    </source>
</reference>
<dbReference type="AlphaFoldDB" id="A0A510E635"/>
<organism evidence="1 2">
    <name type="scientific">Sulfuracidifex tepidarius</name>
    <dbReference type="NCBI Taxonomy" id="1294262"/>
    <lineage>
        <taxon>Archaea</taxon>
        <taxon>Thermoproteota</taxon>
        <taxon>Thermoprotei</taxon>
        <taxon>Sulfolobales</taxon>
        <taxon>Sulfolobaceae</taxon>
        <taxon>Sulfuracidifex</taxon>
    </lineage>
</organism>
<name>A0A510E635_9CREN</name>
<evidence type="ECO:0000313" key="1">
    <source>
        <dbReference type="EMBL" id="BBG28001.1"/>
    </source>
</evidence>
<accession>A0A510E635</accession>
<proteinExistence type="predicted"/>
<sequence length="41" mass="4781">MGEIVKSTEIEGLVFERNHFFLIPVKEAGFSYLQKVHYLPL</sequence>